<dbReference type="EMBL" id="JAGQLK010000218">
    <property type="protein sequence ID" value="MCA9384026.1"/>
    <property type="molecule type" value="Genomic_DNA"/>
</dbReference>
<feature type="non-terminal residue" evidence="1">
    <location>
        <position position="1"/>
    </location>
</feature>
<gene>
    <name evidence="1" type="ORF">KC909_06720</name>
</gene>
<evidence type="ECO:0000313" key="1">
    <source>
        <dbReference type="EMBL" id="MCA9384026.1"/>
    </source>
</evidence>
<protein>
    <submittedName>
        <fullName evidence="1">Uncharacterized protein</fullName>
    </submittedName>
</protein>
<evidence type="ECO:0000313" key="2">
    <source>
        <dbReference type="Proteomes" id="UP000783287"/>
    </source>
</evidence>
<sequence length="125" mass="13888">NPGQSDTAQVLDTNVYRTNPFTETVSEWPREAVGIVPEFKYGAYSNGSQSELDNGSYVWTILFNALDDNAYQKYIEDFKAAGWNLDTDDSIGTGYIYAANSEGYSVQASFTEDKLVLTIIQSNND</sequence>
<name>A0A955RJK3_9BACT</name>
<dbReference type="Proteomes" id="UP000783287">
    <property type="component" value="Unassembled WGS sequence"/>
</dbReference>
<reference evidence="1" key="1">
    <citation type="submission" date="2020-04" db="EMBL/GenBank/DDBJ databases">
        <authorList>
            <person name="Zhang T."/>
        </authorList>
    </citation>
    <scope>NUCLEOTIDE SEQUENCE</scope>
    <source>
        <strain evidence="1">HKST-UBA14</strain>
    </source>
</reference>
<accession>A0A955RJK3</accession>
<dbReference type="AlphaFoldDB" id="A0A955RJK3"/>
<organism evidence="1 2">
    <name type="scientific">Candidatus Dojkabacteria bacterium</name>
    <dbReference type="NCBI Taxonomy" id="2099670"/>
    <lineage>
        <taxon>Bacteria</taxon>
        <taxon>Candidatus Dojkabacteria</taxon>
    </lineage>
</organism>
<proteinExistence type="predicted"/>
<comment type="caution">
    <text evidence="1">The sequence shown here is derived from an EMBL/GenBank/DDBJ whole genome shotgun (WGS) entry which is preliminary data.</text>
</comment>
<reference evidence="1" key="2">
    <citation type="journal article" date="2021" name="Microbiome">
        <title>Successional dynamics and alternative stable states in a saline activated sludge microbial community over 9 years.</title>
        <authorList>
            <person name="Wang Y."/>
            <person name="Ye J."/>
            <person name="Ju F."/>
            <person name="Liu L."/>
            <person name="Boyd J.A."/>
            <person name="Deng Y."/>
            <person name="Parks D.H."/>
            <person name="Jiang X."/>
            <person name="Yin X."/>
            <person name="Woodcroft B.J."/>
            <person name="Tyson G.W."/>
            <person name="Hugenholtz P."/>
            <person name="Polz M.F."/>
            <person name="Zhang T."/>
        </authorList>
    </citation>
    <scope>NUCLEOTIDE SEQUENCE</scope>
    <source>
        <strain evidence="1">HKST-UBA14</strain>
    </source>
</reference>